<proteinExistence type="inferred from homology"/>
<keyword evidence="2 6" id="KW-0288">FMN</keyword>
<dbReference type="GO" id="GO:0016655">
    <property type="term" value="F:oxidoreductase activity, acting on NAD(P)H, quinone or similar compound as acceptor"/>
    <property type="evidence" value="ECO:0007669"/>
    <property type="project" value="InterPro"/>
</dbReference>
<dbReference type="GO" id="GO:0016652">
    <property type="term" value="F:oxidoreductase activity, acting on NAD(P)H as acceptor"/>
    <property type="evidence" value="ECO:0007669"/>
    <property type="project" value="UniProtKB-UniRule"/>
</dbReference>
<dbReference type="InterPro" id="IPR050104">
    <property type="entry name" value="FMN-dep_NADH:Q_OxRdtase_AzoR1"/>
</dbReference>
<evidence type="ECO:0000256" key="2">
    <source>
        <dbReference type="ARBA" id="ARBA00022643"/>
    </source>
</evidence>
<comment type="caution">
    <text evidence="6">Lacks conserved residue(s) required for the propagation of feature annotation.</text>
</comment>
<evidence type="ECO:0000256" key="3">
    <source>
        <dbReference type="ARBA" id="ARBA00023002"/>
    </source>
</evidence>
<comment type="catalytic activity">
    <reaction evidence="6">
        <text>2 a quinone + NADH + H(+) = 2 a 1,4-benzosemiquinone + NAD(+)</text>
        <dbReference type="Rhea" id="RHEA:65952"/>
        <dbReference type="ChEBI" id="CHEBI:15378"/>
        <dbReference type="ChEBI" id="CHEBI:57540"/>
        <dbReference type="ChEBI" id="CHEBI:57945"/>
        <dbReference type="ChEBI" id="CHEBI:132124"/>
        <dbReference type="ChEBI" id="CHEBI:134225"/>
    </reaction>
</comment>
<feature type="binding site" evidence="6">
    <location>
        <position position="10"/>
    </location>
    <ligand>
        <name>FMN</name>
        <dbReference type="ChEBI" id="CHEBI:58210"/>
    </ligand>
</feature>
<dbReference type="InterPro" id="IPR029039">
    <property type="entry name" value="Flavoprotein-like_sf"/>
</dbReference>
<evidence type="ECO:0000259" key="7">
    <source>
        <dbReference type="Pfam" id="PF02525"/>
    </source>
</evidence>
<dbReference type="GO" id="GO:0009055">
    <property type="term" value="F:electron transfer activity"/>
    <property type="evidence" value="ECO:0007669"/>
    <property type="project" value="UniProtKB-UniRule"/>
</dbReference>
<dbReference type="InterPro" id="IPR003680">
    <property type="entry name" value="Flavodoxin_fold"/>
</dbReference>
<dbReference type="AlphaFoldDB" id="A0A239HYE0"/>
<dbReference type="SUPFAM" id="SSF52218">
    <property type="entry name" value="Flavoproteins"/>
    <property type="match status" value="1"/>
</dbReference>
<comment type="subunit">
    <text evidence="6">Homodimer.</text>
</comment>
<keyword evidence="4 6" id="KW-0520">NAD</keyword>
<dbReference type="InterPro" id="IPR023048">
    <property type="entry name" value="NADH:quinone_OxRdtase_FMN_depd"/>
</dbReference>
<dbReference type="GO" id="GO:0010181">
    <property type="term" value="F:FMN binding"/>
    <property type="evidence" value="ECO:0007669"/>
    <property type="project" value="UniProtKB-UniRule"/>
</dbReference>
<keyword evidence="3 6" id="KW-0560">Oxidoreductase</keyword>
<gene>
    <name evidence="6" type="primary">azoR</name>
    <name evidence="8" type="ORF">SAMN05216255_3603</name>
</gene>
<dbReference type="RefSeq" id="WP_089360740.1">
    <property type="nucleotide sequence ID" value="NZ_FZOG01000005.1"/>
</dbReference>
<evidence type="ECO:0000256" key="6">
    <source>
        <dbReference type="HAMAP-Rule" id="MF_01216"/>
    </source>
</evidence>
<reference evidence="9" key="1">
    <citation type="submission" date="2017-06" db="EMBL/GenBank/DDBJ databases">
        <authorList>
            <person name="Varghese N."/>
            <person name="Submissions S."/>
        </authorList>
    </citation>
    <scope>NUCLEOTIDE SEQUENCE [LARGE SCALE GENOMIC DNA]</scope>
    <source>
        <strain evidence="9">CIP 108523</strain>
    </source>
</reference>
<dbReference type="Proteomes" id="UP000242915">
    <property type="component" value="Unassembled WGS sequence"/>
</dbReference>
<comment type="function">
    <text evidence="6">Quinone reductase that provides resistance to thiol-specific stress caused by electrophilic quinones.</text>
</comment>
<evidence type="ECO:0000313" key="8">
    <source>
        <dbReference type="EMBL" id="SNS85244.1"/>
    </source>
</evidence>
<dbReference type="Gene3D" id="3.40.50.360">
    <property type="match status" value="1"/>
</dbReference>
<evidence type="ECO:0000256" key="5">
    <source>
        <dbReference type="ARBA" id="ARBA00048542"/>
    </source>
</evidence>
<dbReference type="EC" id="1.7.1.17" evidence="6"/>
<protein>
    <recommendedName>
        <fullName evidence="6">FMN dependent NADH:quinone oxidoreductase</fullName>
        <ecNumber evidence="6">1.6.5.-</ecNumber>
    </recommendedName>
    <alternativeName>
        <fullName evidence="6">Azo-dye reductase</fullName>
    </alternativeName>
    <alternativeName>
        <fullName evidence="6">FMN-dependent NADH-azo compound oxidoreductase</fullName>
    </alternativeName>
    <alternativeName>
        <fullName evidence="6">FMN-dependent NADH-azoreductase</fullName>
        <ecNumber evidence="6">1.7.1.17</ecNumber>
    </alternativeName>
</protein>
<dbReference type="PANTHER" id="PTHR43741:SF4">
    <property type="entry name" value="FMN-DEPENDENT NADH:QUINONE OXIDOREDUCTASE"/>
    <property type="match status" value="1"/>
</dbReference>
<organism evidence="8 9">
    <name type="scientific">Pseudomonas segetis</name>
    <dbReference type="NCBI Taxonomy" id="298908"/>
    <lineage>
        <taxon>Bacteria</taxon>
        <taxon>Pseudomonadati</taxon>
        <taxon>Pseudomonadota</taxon>
        <taxon>Gammaproteobacteria</taxon>
        <taxon>Pseudomonadales</taxon>
        <taxon>Pseudomonadaceae</taxon>
        <taxon>Pseudomonas</taxon>
    </lineage>
</organism>
<keyword evidence="1 6" id="KW-0285">Flavoprotein</keyword>
<dbReference type="PANTHER" id="PTHR43741">
    <property type="entry name" value="FMN-DEPENDENT NADH-AZOREDUCTASE 1"/>
    <property type="match status" value="1"/>
</dbReference>
<dbReference type="EC" id="1.6.5.-" evidence="6"/>
<accession>A0A239HYE0</accession>
<evidence type="ECO:0000313" key="9">
    <source>
        <dbReference type="Proteomes" id="UP000242915"/>
    </source>
</evidence>
<comment type="function">
    <text evidence="6">Also exhibits azoreductase activity. Catalyzes the reductive cleavage of the azo bond in aromatic azo compounds to the corresponding amines.</text>
</comment>
<evidence type="ECO:0000256" key="4">
    <source>
        <dbReference type="ARBA" id="ARBA00023027"/>
    </source>
</evidence>
<dbReference type="Pfam" id="PF02525">
    <property type="entry name" value="Flavodoxin_2"/>
    <property type="match status" value="1"/>
</dbReference>
<dbReference type="HAMAP" id="MF_01216">
    <property type="entry name" value="Azoreductase_type1"/>
    <property type="match status" value="1"/>
</dbReference>
<name>A0A239HYE0_9PSED</name>
<feature type="domain" description="Flavodoxin-like fold" evidence="7">
    <location>
        <begin position="2"/>
        <end position="194"/>
    </location>
</feature>
<keyword evidence="9" id="KW-1185">Reference proteome</keyword>
<comment type="cofactor">
    <cofactor evidence="6">
        <name>FMN</name>
        <dbReference type="ChEBI" id="CHEBI:58210"/>
    </cofactor>
    <text evidence="6">Binds 1 FMN per subunit.</text>
</comment>
<comment type="similarity">
    <text evidence="6">Belongs to the azoreductase type 1 family.</text>
</comment>
<evidence type="ECO:0000256" key="1">
    <source>
        <dbReference type="ARBA" id="ARBA00022630"/>
    </source>
</evidence>
<sequence>MKTVLLINASPHGDDSHAHQLALELVAVLQQQHQGLELIERDLGAYPLPPLGTDYARALTSNTPFDSPAFEVSEAMIAELERSDVLLIATPMHNFTVPAALKLWIDYVLRIQRTFKSTAKGKVGLLEDRPVHVVVGSGGFHRGERARQPDFLTVYLRYALNTIGLFDLQFTYLQGLVLGQEVVQAAIEQARRELSLTPLFSNLVCN</sequence>
<comment type="catalytic activity">
    <reaction evidence="5">
        <text>N,N-dimethyl-1,4-phenylenediamine + anthranilate + 2 NAD(+) = 2-(4-dimethylaminophenyl)diazenylbenzoate + 2 NADH + 2 H(+)</text>
        <dbReference type="Rhea" id="RHEA:55872"/>
        <dbReference type="ChEBI" id="CHEBI:15378"/>
        <dbReference type="ChEBI" id="CHEBI:15783"/>
        <dbReference type="ChEBI" id="CHEBI:16567"/>
        <dbReference type="ChEBI" id="CHEBI:57540"/>
        <dbReference type="ChEBI" id="CHEBI:57945"/>
        <dbReference type="ChEBI" id="CHEBI:71579"/>
        <dbReference type="EC" id="1.7.1.17"/>
    </reaction>
    <physiologicalReaction direction="right-to-left" evidence="5">
        <dbReference type="Rhea" id="RHEA:55874"/>
    </physiologicalReaction>
</comment>
<dbReference type="EMBL" id="FZOG01000005">
    <property type="protein sequence ID" value="SNS85244.1"/>
    <property type="molecule type" value="Genomic_DNA"/>
</dbReference>